<accession>A0AAD8KC39</accession>
<keyword evidence="2" id="KW-1185">Reference proteome</keyword>
<dbReference type="Proteomes" id="UP001229421">
    <property type="component" value="Unassembled WGS sequence"/>
</dbReference>
<sequence>MVHHKSRLELIDTNIVHVIFYYNVKEIKIFNFLLLNVVERLYSNISPLYGTYESTWERLIKRGRKSFNLILTLIYIRRKSINHHHEQSHP</sequence>
<gene>
    <name evidence="1" type="ORF">QVD17_28016</name>
</gene>
<proteinExistence type="predicted"/>
<dbReference type="AlphaFoldDB" id="A0AAD8KC39"/>
<evidence type="ECO:0000313" key="1">
    <source>
        <dbReference type="EMBL" id="KAK1418868.1"/>
    </source>
</evidence>
<protein>
    <submittedName>
        <fullName evidence="1">Uncharacterized protein</fullName>
    </submittedName>
</protein>
<name>A0AAD8KC39_TARER</name>
<dbReference type="EMBL" id="JAUHHV010000007">
    <property type="protein sequence ID" value="KAK1418868.1"/>
    <property type="molecule type" value="Genomic_DNA"/>
</dbReference>
<organism evidence="1 2">
    <name type="scientific">Tagetes erecta</name>
    <name type="common">African marigold</name>
    <dbReference type="NCBI Taxonomy" id="13708"/>
    <lineage>
        <taxon>Eukaryota</taxon>
        <taxon>Viridiplantae</taxon>
        <taxon>Streptophyta</taxon>
        <taxon>Embryophyta</taxon>
        <taxon>Tracheophyta</taxon>
        <taxon>Spermatophyta</taxon>
        <taxon>Magnoliopsida</taxon>
        <taxon>eudicotyledons</taxon>
        <taxon>Gunneridae</taxon>
        <taxon>Pentapetalae</taxon>
        <taxon>asterids</taxon>
        <taxon>campanulids</taxon>
        <taxon>Asterales</taxon>
        <taxon>Asteraceae</taxon>
        <taxon>Asteroideae</taxon>
        <taxon>Heliantheae alliance</taxon>
        <taxon>Tageteae</taxon>
        <taxon>Tagetes</taxon>
    </lineage>
</organism>
<comment type="caution">
    <text evidence="1">The sequence shown here is derived from an EMBL/GenBank/DDBJ whole genome shotgun (WGS) entry which is preliminary data.</text>
</comment>
<evidence type="ECO:0000313" key="2">
    <source>
        <dbReference type="Proteomes" id="UP001229421"/>
    </source>
</evidence>
<reference evidence="1" key="1">
    <citation type="journal article" date="2023" name="bioRxiv">
        <title>Improved chromosome-level genome assembly for marigold (Tagetes erecta).</title>
        <authorList>
            <person name="Jiang F."/>
            <person name="Yuan L."/>
            <person name="Wang S."/>
            <person name="Wang H."/>
            <person name="Xu D."/>
            <person name="Wang A."/>
            <person name="Fan W."/>
        </authorList>
    </citation>
    <scope>NUCLEOTIDE SEQUENCE</scope>
    <source>
        <strain evidence="1">WSJ</strain>
        <tissue evidence="1">Leaf</tissue>
    </source>
</reference>